<accession>A0A4Q9WPI8</accession>
<gene>
    <name evidence="1" type="ORF">J7T32_007175</name>
</gene>
<dbReference type="SMART" id="SM00014">
    <property type="entry name" value="acidPPc"/>
    <property type="match status" value="1"/>
</dbReference>
<dbReference type="InterPro" id="IPR036938">
    <property type="entry name" value="PAP2/HPO_sf"/>
</dbReference>
<dbReference type="EMBL" id="JAGHKT020000008">
    <property type="protein sequence ID" value="MCM5672552.1"/>
    <property type="molecule type" value="Genomic_DNA"/>
</dbReference>
<proteinExistence type="predicted"/>
<protein>
    <submittedName>
        <fullName evidence="1">Phosphatase PAP2 family protein</fullName>
    </submittedName>
</protein>
<name>A0A4Q9WPI8_STAHO</name>
<dbReference type="PANTHER" id="PTHR14969:SF13">
    <property type="entry name" value="AT30094P"/>
    <property type="match status" value="1"/>
</dbReference>
<sequence length="223" mass="25681">MKNKLEVSPTKTISMFVVGLIIFIITAMNVIYHTTLMQKLDLNSLHELTNYFGKPRRHYDGTIWHKMMTFCANFGEVKSILYITLFLALILIFKNYKLSLWLLVTIYTGTYVNFLIKQIIARPRPYNHLLVDHGYSFPSGHSNASTLFALAILLVVIPLIKNKAIRYSIAIVVVIFWIGVLSCRLYFHAHYLTDVIGGFSLGMIWVALFSMTLPLFNIKLRKK</sequence>
<dbReference type="AlphaFoldDB" id="A0A4Q9WPI8"/>
<dbReference type="InterPro" id="IPR000326">
    <property type="entry name" value="PAP2/HPO"/>
</dbReference>
<organism evidence="1 2">
    <name type="scientific">Staphylococcus hominis</name>
    <dbReference type="NCBI Taxonomy" id="1290"/>
    <lineage>
        <taxon>Bacteria</taxon>
        <taxon>Bacillati</taxon>
        <taxon>Bacillota</taxon>
        <taxon>Bacilli</taxon>
        <taxon>Bacillales</taxon>
        <taxon>Staphylococcaceae</taxon>
        <taxon>Staphylococcus</taxon>
    </lineage>
</organism>
<dbReference type="RefSeq" id="WP_017175187.1">
    <property type="nucleotide sequence ID" value="NZ_CABMJU010000009.1"/>
</dbReference>
<dbReference type="Pfam" id="PF01569">
    <property type="entry name" value="PAP2"/>
    <property type="match status" value="1"/>
</dbReference>
<reference evidence="1 2" key="1">
    <citation type="submission" date="2022-06" db="EMBL/GenBank/DDBJ databases">
        <title>Staphylococcus hominis ShoR14 genome sequence.</title>
        <authorList>
            <person name="Yeo C.C."/>
            <person name="Chew C.H."/>
            <person name="Che Hamzah A.M."/>
            <person name="Al-Trad E.I."/>
        </authorList>
    </citation>
    <scope>NUCLEOTIDE SEQUENCE [LARGE SCALE GENOMIC DNA]</scope>
    <source>
        <strain evidence="1 2">ShoR14</strain>
    </source>
</reference>
<dbReference type="CDD" id="cd03392">
    <property type="entry name" value="PAP2_like_2"/>
    <property type="match status" value="1"/>
</dbReference>
<dbReference type="Gene3D" id="1.20.144.10">
    <property type="entry name" value="Phosphatidic acid phosphatase type 2/haloperoxidase"/>
    <property type="match status" value="2"/>
</dbReference>
<dbReference type="PANTHER" id="PTHR14969">
    <property type="entry name" value="SPHINGOSINE-1-PHOSPHATE PHOSPHOHYDROLASE"/>
    <property type="match status" value="1"/>
</dbReference>
<comment type="caution">
    <text evidence="1">The sequence shown here is derived from an EMBL/GenBank/DDBJ whole genome shotgun (WGS) entry which is preliminary data.</text>
</comment>
<evidence type="ECO:0000313" key="2">
    <source>
        <dbReference type="Proteomes" id="UP000665944"/>
    </source>
</evidence>
<dbReference type="SUPFAM" id="SSF48317">
    <property type="entry name" value="Acid phosphatase/Vanadium-dependent haloperoxidase"/>
    <property type="match status" value="1"/>
</dbReference>
<keyword evidence="2" id="KW-1185">Reference proteome</keyword>
<dbReference type="Proteomes" id="UP000665944">
    <property type="component" value="Unassembled WGS sequence"/>
</dbReference>
<evidence type="ECO:0000313" key="1">
    <source>
        <dbReference type="EMBL" id="MCM5672552.1"/>
    </source>
</evidence>